<dbReference type="Proteomes" id="UP001144805">
    <property type="component" value="Unassembled WGS sequence"/>
</dbReference>
<sequence>MIVCSCNTLTKALILETAERLARETPGRPLTPARVYRALGMKAQCTVCFALVRKLLAESGAIITCPEPLGSGAEEPEDVALFG</sequence>
<gene>
    <name evidence="1" type="ORF">OSH07_01800</name>
</gene>
<protein>
    <submittedName>
        <fullName evidence="1">(2Fe-2S)-binding protein</fullName>
    </submittedName>
</protein>
<proteinExistence type="predicted"/>
<evidence type="ECO:0000313" key="2">
    <source>
        <dbReference type="Proteomes" id="UP001144805"/>
    </source>
</evidence>
<comment type="caution">
    <text evidence="1">The sequence shown here is derived from an EMBL/GenBank/DDBJ whole genome shotgun (WGS) entry which is preliminary data.</text>
</comment>
<dbReference type="InterPro" id="IPR041854">
    <property type="entry name" value="BFD-like_2Fe2S-bd_dom_sf"/>
</dbReference>
<organism evidence="1 2">
    <name type="scientific">Kaistia nematophila</name>
    <dbReference type="NCBI Taxonomy" id="2994654"/>
    <lineage>
        <taxon>Bacteria</taxon>
        <taxon>Pseudomonadati</taxon>
        <taxon>Pseudomonadota</taxon>
        <taxon>Alphaproteobacteria</taxon>
        <taxon>Hyphomicrobiales</taxon>
        <taxon>Kaistiaceae</taxon>
        <taxon>Kaistia</taxon>
    </lineage>
</organism>
<keyword evidence="2" id="KW-1185">Reference proteome</keyword>
<dbReference type="Gene3D" id="1.10.10.1100">
    <property type="entry name" value="BFD-like [2Fe-2S]-binding domain"/>
    <property type="match status" value="1"/>
</dbReference>
<dbReference type="RefSeq" id="WP_266336885.1">
    <property type="nucleotide sequence ID" value="NZ_JAPKNK010000001.1"/>
</dbReference>
<accession>A0A9X3IKL2</accession>
<evidence type="ECO:0000313" key="1">
    <source>
        <dbReference type="EMBL" id="MCX5567920.1"/>
    </source>
</evidence>
<name>A0A9X3IKL2_9HYPH</name>
<reference evidence="1" key="1">
    <citation type="submission" date="2022-11" db="EMBL/GenBank/DDBJ databases">
        <title>Biodiversity and phylogenetic relationships of bacteria.</title>
        <authorList>
            <person name="Machado R.A.R."/>
            <person name="Bhat A."/>
            <person name="Loulou A."/>
            <person name="Kallel S."/>
        </authorList>
    </citation>
    <scope>NUCLEOTIDE SEQUENCE</scope>
    <source>
        <strain evidence="1">K-TC2</strain>
    </source>
</reference>
<dbReference type="EMBL" id="JAPKNK010000001">
    <property type="protein sequence ID" value="MCX5567920.1"/>
    <property type="molecule type" value="Genomic_DNA"/>
</dbReference>
<dbReference type="AlphaFoldDB" id="A0A9X3IKL2"/>